<accession>A0ABY7UZW1</accession>
<evidence type="ECO:0000259" key="3">
    <source>
        <dbReference type="Pfam" id="PF13778"/>
    </source>
</evidence>
<keyword evidence="1 2" id="KW-0732">Signal</keyword>
<proteinExistence type="predicted"/>
<protein>
    <submittedName>
        <fullName evidence="4">DUF4174 domain-containing protein</fullName>
    </submittedName>
</protein>
<dbReference type="InterPro" id="IPR025232">
    <property type="entry name" value="DUF4174"/>
</dbReference>
<sequence length="151" mass="16163">MPFLTALLTAATLGTPGIPALATPFTLTGADGRRWSLSSALGRERLLVVRNPSAAYLNAVRAQDTALQVRDLRVVALLPPDDARLNGPRTLMLTLLADPGGRIGTQYGPATLIGKDRGIKARYPAPPALNTVGALIDTMPMRQQERQQRGR</sequence>
<evidence type="ECO:0000313" key="5">
    <source>
        <dbReference type="Proteomes" id="UP001217044"/>
    </source>
</evidence>
<gene>
    <name evidence="4" type="ORF">M8445_13725</name>
</gene>
<evidence type="ECO:0000256" key="1">
    <source>
        <dbReference type="ARBA" id="ARBA00022729"/>
    </source>
</evidence>
<dbReference type="RefSeq" id="WP_273988435.1">
    <property type="nucleotide sequence ID" value="NZ_BAABQT010000005.1"/>
</dbReference>
<name>A0ABY7UZW1_9DEIO</name>
<keyword evidence="5" id="KW-1185">Reference proteome</keyword>
<reference evidence="4 5" key="1">
    <citation type="submission" date="2022-12" db="EMBL/GenBank/DDBJ databases">
        <title>Genome Sequence of Deinococcus aquaticus Type Strain PB314.</title>
        <authorList>
            <person name="Albert C."/>
            <person name="Hill J."/>
            <person name="Boren L."/>
            <person name="Scholz-Ng S."/>
            <person name="Fatema N."/>
            <person name="Grosso R."/>
            <person name="Soboslay E."/>
            <person name="Tuohy J."/>
        </authorList>
    </citation>
    <scope>NUCLEOTIDE SEQUENCE [LARGE SCALE GENOMIC DNA]</scope>
    <source>
        <strain evidence="4 5">PB-314</strain>
    </source>
</reference>
<evidence type="ECO:0000256" key="2">
    <source>
        <dbReference type="SAM" id="SignalP"/>
    </source>
</evidence>
<dbReference type="Proteomes" id="UP001217044">
    <property type="component" value="Chromosome"/>
</dbReference>
<evidence type="ECO:0000313" key="4">
    <source>
        <dbReference type="EMBL" id="WDA58390.1"/>
    </source>
</evidence>
<feature type="chain" id="PRO_5047351968" evidence="2">
    <location>
        <begin position="23"/>
        <end position="151"/>
    </location>
</feature>
<dbReference type="Pfam" id="PF13778">
    <property type="entry name" value="DUF4174"/>
    <property type="match status" value="1"/>
</dbReference>
<organism evidence="4 5">
    <name type="scientific">Deinococcus aquaticus</name>
    <dbReference type="NCBI Taxonomy" id="328692"/>
    <lineage>
        <taxon>Bacteria</taxon>
        <taxon>Thermotogati</taxon>
        <taxon>Deinococcota</taxon>
        <taxon>Deinococci</taxon>
        <taxon>Deinococcales</taxon>
        <taxon>Deinococcaceae</taxon>
        <taxon>Deinococcus</taxon>
    </lineage>
</organism>
<feature type="signal peptide" evidence="2">
    <location>
        <begin position="1"/>
        <end position="22"/>
    </location>
</feature>
<dbReference type="EMBL" id="CP115165">
    <property type="protein sequence ID" value="WDA58390.1"/>
    <property type="molecule type" value="Genomic_DNA"/>
</dbReference>
<feature type="domain" description="DUF4174" evidence="3">
    <location>
        <begin position="37"/>
        <end position="145"/>
    </location>
</feature>